<dbReference type="InterPro" id="IPR013022">
    <property type="entry name" value="Xyl_isomerase-like_TIM-brl"/>
</dbReference>
<sequence>MSSPQQVFVSLGSFGAAEVSRHGQNWFVRLCHDAGADGVEIRGELLTGADDELPMLAANVRGLGLACVYSSPDMLWDSQGKLVEKHLENGLSAARTLGSSVLKMSIGGFKPEASANTLRHLAACLAGQSVELLIENDQTETAGTLTALQRFFSSADEAGLKLGMTFDMGNWHWNGECPLQAAEAFSERVRYVHCKGVQRQPARWVAVPVVESAAPWRALLRAMPRSLPRAIEYPLAGDDLLSITRNAIRQLRSLETS</sequence>
<dbReference type="Proteomes" id="UP000554144">
    <property type="component" value="Unassembled WGS sequence"/>
</dbReference>
<gene>
    <name evidence="2" type="ORF">H0A62_12960</name>
</gene>
<feature type="domain" description="Xylose isomerase-like TIM barrel" evidence="1">
    <location>
        <begin position="28"/>
        <end position="223"/>
    </location>
</feature>
<dbReference type="PANTHER" id="PTHR12110">
    <property type="entry name" value="HYDROXYPYRUVATE ISOMERASE"/>
    <property type="match status" value="1"/>
</dbReference>
<proteinExistence type="predicted"/>
<evidence type="ECO:0000259" key="1">
    <source>
        <dbReference type="Pfam" id="PF01261"/>
    </source>
</evidence>
<accession>A0A853H5R5</accession>
<comment type="caution">
    <text evidence="2">The sequence shown here is derived from an EMBL/GenBank/DDBJ whole genome shotgun (WGS) entry which is preliminary data.</text>
</comment>
<name>A0A853H5R5_9BURK</name>
<dbReference type="SUPFAM" id="SSF51658">
    <property type="entry name" value="Xylose isomerase-like"/>
    <property type="match status" value="1"/>
</dbReference>
<keyword evidence="3" id="KW-1185">Reference proteome</keyword>
<dbReference type="InterPro" id="IPR050312">
    <property type="entry name" value="IolE/XylAMocC-like"/>
</dbReference>
<dbReference type="RefSeq" id="WP_130040184.1">
    <property type="nucleotide sequence ID" value="NZ_JACCEV010000003.1"/>
</dbReference>
<dbReference type="EMBL" id="JACCEV010000003">
    <property type="protein sequence ID" value="NYT86515.1"/>
    <property type="molecule type" value="Genomic_DNA"/>
</dbReference>
<dbReference type="PANTHER" id="PTHR12110:SF41">
    <property type="entry name" value="INOSOSE DEHYDRATASE"/>
    <property type="match status" value="1"/>
</dbReference>
<dbReference type="Gene3D" id="3.20.20.150">
    <property type="entry name" value="Divalent-metal-dependent TIM barrel enzymes"/>
    <property type="match status" value="1"/>
</dbReference>
<protein>
    <submittedName>
        <fullName evidence="2">TIM barrel protein</fullName>
    </submittedName>
</protein>
<dbReference type="Pfam" id="PF01261">
    <property type="entry name" value="AP_endonuc_2"/>
    <property type="match status" value="1"/>
</dbReference>
<dbReference type="InterPro" id="IPR036237">
    <property type="entry name" value="Xyl_isomerase-like_sf"/>
</dbReference>
<evidence type="ECO:0000313" key="2">
    <source>
        <dbReference type="EMBL" id="NYT86515.1"/>
    </source>
</evidence>
<evidence type="ECO:0000313" key="3">
    <source>
        <dbReference type="Proteomes" id="UP000554144"/>
    </source>
</evidence>
<dbReference type="OrthoDB" id="2237247at2"/>
<reference evidence="2 3" key="1">
    <citation type="submission" date="2020-07" db="EMBL/GenBank/DDBJ databases">
        <title>Taxonomic revisions and descriptions of new bacterial species based on genomic comparisons in the high-G+C-content subgroup of the family Alcaligenaceae.</title>
        <authorList>
            <person name="Szabo A."/>
            <person name="Felfoldi T."/>
        </authorList>
    </citation>
    <scope>NUCLEOTIDE SEQUENCE [LARGE SCALE GENOMIC DNA]</scope>
    <source>
        <strain evidence="2 3">DSM 25667</strain>
    </source>
</reference>
<dbReference type="AlphaFoldDB" id="A0A853H5R5"/>
<organism evidence="2 3">
    <name type="scientific">Pollutimonas harenae</name>
    <dbReference type="NCBI Taxonomy" id="657015"/>
    <lineage>
        <taxon>Bacteria</taxon>
        <taxon>Pseudomonadati</taxon>
        <taxon>Pseudomonadota</taxon>
        <taxon>Betaproteobacteria</taxon>
        <taxon>Burkholderiales</taxon>
        <taxon>Alcaligenaceae</taxon>
        <taxon>Pollutimonas</taxon>
    </lineage>
</organism>